<reference evidence="1" key="1">
    <citation type="journal article" date="2015" name="Nature">
        <title>Complex archaea that bridge the gap between prokaryotes and eukaryotes.</title>
        <authorList>
            <person name="Spang A."/>
            <person name="Saw J.H."/>
            <person name="Jorgensen S.L."/>
            <person name="Zaremba-Niedzwiedzka K."/>
            <person name="Martijn J."/>
            <person name="Lind A.E."/>
            <person name="van Eijk R."/>
            <person name="Schleper C."/>
            <person name="Guy L."/>
            <person name="Ettema T.J."/>
        </authorList>
    </citation>
    <scope>NUCLEOTIDE SEQUENCE</scope>
</reference>
<organism evidence="1">
    <name type="scientific">marine sediment metagenome</name>
    <dbReference type="NCBI Taxonomy" id="412755"/>
    <lineage>
        <taxon>unclassified sequences</taxon>
        <taxon>metagenomes</taxon>
        <taxon>ecological metagenomes</taxon>
    </lineage>
</organism>
<sequence length="62" mass="7266">MPKKNSVKKPVKREPLTELEQWEKKLRSLKAKRARKVDITGVEDRIRYIKGESDAQTDQEEG</sequence>
<accession>A0A0F9CBE8</accession>
<gene>
    <name evidence="1" type="ORF">LCGC14_2686830</name>
</gene>
<proteinExistence type="predicted"/>
<name>A0A0F9CBE8_9ZZZZ</name>
<protein>
    <submittedName>
        <fullName evidence="1">Uncharacterized protein</fullName>
    </submittedName>
</protein>
<evidence type="ECO:0000313" key="1">
    <source>
        <dbReference type="EMBL" id="KKK94041.1"/>
    </source>
</evidence>
<dbReference type="AlphaFoldDB" id="A0A0F9CBE8"/>
<comment type="caution">
    <text evidence="1">The sequence shown here is derived from an EMBL/GenBank/DDBJ whole genome shotgun (WGS) entry which is preliminary data.</text>
</comment>
<dbReference type="EMBL" id="LAZR01047517">
    <property type="protein sequence ID" value="KKK94041.1"/>
    <property type="molecule type" value="Genomic_DNA"/>
</dbReference>